<evidence type="ECO:0000256" key="1">
    <source>
        <dbReference type="SAM" id="Coils"/>
    </source>
</evidence>
<proteinExistence type="predicted"/>
<evidence type="ECO:0000313" key="2">
    <source>
        <dbReference type="EMBL" id="MDC2954233.1"/>
    </source>
</evidence>
<name>A0ABT5FNY8_9ACTN</name>
<organism evidence="2 3">
    <name type="scientific">Streptomyces gilvifuscus</name>
    <dbReference type="NCBI Taxonomy" id="1550617"/>
    <lineage>
        <taxon>Bacteria</taxon>
        <taxon>Bacillati</taxon>
        <taxon>Actinomycetota</taxon>
        <taxon>Actinomycetes</taxon>
        <taxon>Kitasatosporales</taxon>
        <taxon>Streptomycetaceae</taxon>
        <taxon>Streptomyces</taxon>
    </lineage>
</organism>
<comment type="caution">
    <text evidence="2">The sequence shown here is derived from an EMBL/GenBank/DDBJ whole genome shotgun (WGS) entry which is preliminary data.</text>
</comment>
<accession>A0ABT5FNY8</accession>
<evidence type="ECO:0000313" key="3">
    <source>
        <dbReference type="Proteomes" id="UP001221328"/>
    </source>
</evidence>
<keyword evidence="3" id="KW-1185">Reference proteome</keyword>
<feature type="coiled-coil region" evidence="1">
    <location>
        <begin position="126"/>
        <end position="153"/>
    </location>
</feature>
<dbReference type="RefSeq" id="WP_272174521.1">
    <property type="nucleotide sequence ID" value="NZ_JAQOSK010000002.1"/>
</dbReference>
<dbReference type="Proteomes" id="UP001221328">
    <property type="component" value="Unassembled WGS sequence"/>
</dbReference>
<reference evidence="2 3" key="1">
    <citation type="journal article" date="2015" name="Int. J. Syst. Evol. Microbiol.">
        <title>Streptomyces gilvifuscus sp. nov., an actinomycete that produces antibacterial compounds isolated from soil.</title>
        <authorList>
            <person name="Nguyen T.M."/>
            <person name="Kim J."/>
        </authorList>
    </citation>
    <scope>NUCLEOTIDE SEQUENCE [LARGE SCALE GENOMIC DNA]</scope>
    <source>
        <strain evidence="2 3">T113</strain>
    </source>
</reference>
<gene>
    <name evidence="2" type="ORF">PO587_07170</name>
</gene>
<keyword evidence="1" id="KW-0175">Coiled coil</keyword>
<protein>
    <submittedName>
        <fullName evidence="2">Uncharacterized protein</fullName>
    </submittedName>
</protein>
<sequence>MPAPRLLGAHLNDHLVGATVGAELGHRMVQEHGDTAYGDELRNLATEIAQDRRALLRIMGEVDVPARRYKVYGAWLGEKLGRAKPNGRLLRRSALTLLIEWEALRSGVAGKALLWRALLTAAVDDARFDQDRLEELRQRADRQTRTLDSLHARAAAGLLSAPESQLSGASAARSG</sequence>
<dbReference type="EMBL" id="JAQOSK010000002">
    <property type="protein sequence ID" value="MDC2954233.1"/>
    <property type="molecule type" value="Genomic_DNA"/>
</dbReference>